<protein>
    <submittedName>
        <fullName evidence="1">Uncharacterized protein</fullName>
    </submittedName>
</protein>
<accession>A0A1M5LRJ3</accession>
<name>A0A1M5LRJ3_9BACI</name>
<dbReference type="Proteomes" id="UP000184079">
    <property type="component" value="Unassembled WGS sequence"/>
</dbReference>
<dbReference type="AlphaFoldDB" id="A0A1M5LRJ3"/>
<dbReference type="EMBL" id="FQXD01000001">
    <property type="protein sequence ID" value="SHG67631.1"/>
    <property type="molecule type" value="Genomic_DNA"/>
</dbReference>
<evidence type="ECO:0000313" key="1">
    <source>
        <dbReference type="EMBL" id="SHG67631.1"/>
    </source>
</evidence>
<evidence type="ECO:0000313" key="2">
    <source>
        <dbReference type="Proteomes" id="UP000184079"/>
    </source>
</evidence>
<keyword evidence="2" id="KW-1185">Reference proteome</keyword>
<gene>
    <name evidence="1" type="ORF">SAMN05421807_101232</name>
</gene>
<reference evidence="2" key="1">
    <citation type="submission" date="2016-11" db="EMBL/GenBank/DDBJ databases">
        <authorList>
            <person name="Varghese N."/>
            <person name="Submissions S."/>
        </authorList>
    </citation>
    <scope>NUCLEOTIDE SEQUENCE [LARGE SCALE GENOMIC DNA]</scope>
    <source>
        <strain evidence="2">CGMCC 1.6496</strain>
    </source>
</reference>
<proteinExistence type="predicted"/>
<organism evidence="1 2">
    <name type="scientific">Virgibacillus chiguensis</name>
    <dbReference type="NCBI Taxonomy" id="411959"/>
    <lineage>
        <taxon>Bacteria</taxon>
        <taxon>Bacillati</taxon>
        <taxon>Bacillota</taxon>
        <taxon>Bacilli</taxon>
        <taxon>Bacillales</taxon>
        <taxon>Bacillaceae</taxon>
        <taxon>Virgibacillus</taxon>
    </lineage>
</organism>
<sequence length="47" mass="5336">MKSESVRLLLPRERCLLVQLTLTDVFMMNGSLLVGDTISNKKMRALN</sequence>